<dbReference type="InterPro" id="IPR026960">
    <property type="entry name" value="RVT-Znf"/>
</dbReference>
<dbReference type="Pfam" id="PF13966">
    <property type="entry name" value="zf-RVT"/>
    <property type="match status" value="1"/>
</dbReference>
<evidence type="ECO:0000259" key="1">
    <source>
        <dbReference type="Pfam" id="PF13966"/>
    </source>
</evidence>
<name>A0ABQ5BIA7_9ASTR</name>
<gene>
    <name evidence="2" type="ORF">Tco_0861567</name>
</gene>
<organism evidence="2 3">
    <name type="scientific">Tanacetum coccineum</name>
    <dbReference type="NCBI Taxonomy" id="301880"/>
    <lineage>
        <taxon>Eukaryota</taxon>
        <taxon>Viridiplantae</taxon>
        <taxon>Streptophyta</taxon>
        <taxon>Embryophyta</taxon>
        <taxon>Tracheophyta</taxon>
        <taxon>Spermatophyta</taxon>
        <taxon>Magnoliopsida</taxon>
        <taxon>eudicotyledons</taxon>
        <taxon>Gunneridae</taxon>
        <taxon>Pentapetalae</taxon>
        <taxon>asterids</taxon>
        <taxon>campanulids</taxon>
        <taxon>Asterales</taxon>
        <taxon>Asteraceae</taxon>
        <taxon>Asteroideae</taxon>
        <taxon>Anthemideae</taxon>
        <taxon>Anthemidinae</taxon>
        <taxon>Tanacetum</taxon>
    </lineage>
</organism>
<accession>A0ABQ5BIA7</accession>
<dbReference type="GO" id="GO:0003964">
    <property type="term" value="F:RNA-directed DNA polymerase activity"/>
    <property type="evidence" value="ECO:0007669"/>
    <property type="project" value="UniProtKB-KW"/>
</dbReference>
<evidence type="ECO:0000313" key="3">
    <source>
        <dbReference type="Proteomes" id="UP001151760"/>
    </source>
</evidence>
<protein>
    <submittedName>
        <fullName evidence="2">Reverse transcriptase zinc-binding domain-containing protein</fullName>
    </submittedName>
</protein>
<keyword evidence="2" id="KW-0548">Nucleotidyltransferase</keyword>
<dbReference type="Proteomes" id="UP001151760">
    <property type="component" value="Unassembled WGS sequence"/>
</dbReference>
<evidence type="ECO:0000313" key="2">
    <source>
        <dbReference type="EMBL" id="GJT14525.1"/>
    </source>
</evidence>
<keyword evidence="2" id="KW-0808">Transferase</keyword>
<reference evidence="2" key="1">
    <citation type="journal article" date="2022" name="Int. J. Mol. Sci.">
        <title>Draft Genome of Tanacetum Coccineum: Genomic Comparison of Closely Related Tanacetum-Family Plants.</title>
        <authorList>
            <person name="Yamashiro T."/>
            <person name="Shiraishi A."/>
            <person name="Nakayama K."/>
            <person name="Satake H."/>
        </authorList>
    </citation>
    <scope>NUCLEOTIDE SEQUENCE</scope>
</reference>
<keyword evidence="3" id="KW-1185">Reference proteome</keyword>
<sequence length="193" mass="22904">MYNARIDCNINVAGMIENGQWRWPIKWYDQFHELKEMKAPTIDEHKQDNVMWLSNEQQIVKYSINRVWGDVCSQESKVDWHDVVWYPNFIPRHAFILWLLVHERLSTQDRLAKWLNKRRKLSMEGAFGIHQKLYLLRNHFGLVVKKLGFAATTTSMAKEKYQTVLEGKEKYKGGSYKTVIEEALNKAFILRVT</sequence>
<dbReference type="EMBL" id="BQNB010013320">
    <property type="protein sequence ID" value="GJT14525.1"/>
    <property type="molecule type" value="Genomic_DNA"/>
</dbReference>
<reference evidence="2" key="2">
    <citation type="submission" date="2022-01" db="EMBL/GenBank/DDBJ databases">
        <authorList>
            <person name="Yamashiro T."/>
            <person name="Shiraishi A."/>
            <person name="Satake H."/>
            <person name="Nakayama K."/>
        </authorList>
    </citation>
    <scope>NUCLEOTIDE SEQUENCE</scope>
</reference>
<proteinExistence type="predicted"/>
<feature type="domain" description="Reverse transcriptase zinc-binding" evidence="1">
    <location>
        <begin position="62"/>
        <end position="114"/>
    </location>
</feature>
<comment type="caution">
    <text evidence="2">The sequence shown here is derived from an EMBL/GenBank/DDBJ whole genome shotgun (WGS) entry which is preliminary data.</text>
</comment>
<keyword evidence="2" id="KW-0695">RNA-directed DNA polymerase</keyword>